<keyword evidence="1" id="KW-0808">Transferase</keyword>
<protein>
    <submittedName>
        <fullName evidence="1">CMP-N,N'-diacetyllegionaminic acid synthase</fullName>
        <ecNumber evidence="1">2.7.7.82</ecNumber>
    </submittedName>
</protein>
<dbReference type="PANTHER" id="PTHR21485:SF6">
    <property type="entry name" value="N-ACYLNEURAMINATE CYTIDYLYLTRANSFERASE-RELATED"/>
    <property type="match status" value="1"/>
</dbReference>
<dbReference type="SUPFAM" id="SSF53448">
    <property type="entry name" value="Nucleotide-diphospho-sugar transferases"/>
    <property type="match status" value="1"/>
</dbReference>
<dbReference type="CDD" id="cd02513">
    <property type="entry name" value="CMP-NeuAc_Synthase"/>
    <property type="match status" value="1"/>
</dbReference>
<sequence>MKRYGFIFARGGSKGVPGKNIRPLGGVPLIAHAIRAGRDSGLLDRIIVSTDDPKIAAVAEEYGAEVPFMRPAELALDDAPEWLAWRHAVEAVDDFDLFVSLPCTAPLRIARDVRDCIELFERGGCDMVVTARPAERHPAFNMVTMSGDGYAAIAMPPSERINRRQDAPPIYDLTTVCYVTTPDFIRRHEGVFQGRVKAAIIPPERALDIDTELDFAFAQFLMERNQQKASKD</sequence>
<dbReference type="GO" id="GO:0008781">
    <property type="term" value="F:N-acylneuraminate cytidylyltransferase activity"/>
    <property type="evidence" value="ECO:0007669"/>
    <property type="project" value="TreeGrafter"/>
</dbReference>
<dbReference type="InterPro" id="IPR029044">
    <property type="entry name" value="Nucleotide-diphossugar_trans"/>
</dbReference>
<comment type="caution">
    <text evidence="1">The sequence shown here is derived from an EMBL/GenBank/DDBJ whole genome shotgun (WGS) entry which is preliminary data.</text>
</comment>
<name>A0A1J5NF45_9BACT</name>
<gene>
    <name evidence="1" type="primary">legF</name>
    <name evidence="1" type="ORF">BerOc1_00310</name>
</gene>
<reference evidence="1 2" key="1">
    <citation type="submission" date="2015-09" db="EMBL/GenBank/DDBJ databases">
        <title>Genome of Desulfovibrio dechloracetivorans BerOc1, a mercury methylating strain isolated from highly hydrocarbons and metals contaminated coastal sediments.</title>
        <authorList>
            <person name="Goni Urriza M."/>
            <person name="Gassie C."/>
            <person name="Bouchez O."/>
            <person name="Klopp C."/>
            <person name="Ranchou-Peyruse A."/>
            <person name="Remy G."/>
        </authorList>
    </citation>
    <scope>NUCLEOTIDE SEQUENCE [LARGE SCALE GENOMIC DNA]</scope>
    <source>
        <strain evidence="1 2">BerOc1</strain>
    </source>
</reference>
<dbReference type="EC" id="2.7.7.82" evidence="1"/>
<evidence type="ECO:0000313" key="1">
    <source>
        <dbReference type="EMBL" id="OIQ51847.1"/>
    </source>
</evidence>
<dbReference type="RefSeq" id="WP_071543963.1">
    <property type="nucleotide sequence ID" value="NZ_LKAQ01000001.1"/>
</dbReference>
<keyword evidence="2" id="KW-1185">Reference proteome</keyword>
<proteinExistence type="predicted"/>
<dbReference type="Pfam" id="PF02348">
    <property type="entry name" value="CTP_transf_3"/>
    <property type="match status" value="1"/>
</dbReference>
<dbReference type="Gene3D" id="3.90.550.10">
    <property type="entry name" value="Spore Coat Polysaccharide Biosynthesis Protein SpsA, Chain A"/>
    <property type="match status" value="1"/>
</dbReference>
<dbReference type="AlphaFoldDB" id="A0A1J5NF45"/>
<dbReference type="InterPro" id="IPR003329">
    <property type="entry name" value="Cytidylyl_trans"/>
</dbReference>
<dbReference type="EMBL" id="LKAQ01000001">
    <property type="protein sequence ID" value="OIQ51847.1"/>
    <property type="molecule type" value="Genomic_DNA"/>
</dbReference>
<evidence type="ECO:0000313" key="2">
    <source>
        <dbReference type="Proteomes" id="UP000181901"/>
    </source>
</evidence>
<dbReference type="InterPro" id="IPR050793">
    <property type="entry name" value="CMP-NeuNAc_synthase"/>
</dbReference>
<dbReference type="OrthoDB" id="9805604at2"/>
<keyword evidence="1" id="KW-0548">Nucleotidyltransferase</keyword>
<dbReference type="PANTHER" id="PTHR21485">
    <property type="entry name" value="HAD SUPERFAMILY MEMBERS CMAS AND KDSC"/>
    <property type="match status" value="1"/>
</dbReference>
<dbReference type="Proteomes" id="UP000181901">
    <property type="component" value="Unassembled WGS sequence"/>
</dbReference>
<organism evidence="1 2">
    <name type="scientific">Pseudodesulfovibrio hydrargyri</name>
    <dbReference type="NCBI Taxonomy" id="2125990"/>
    <lineage>
        <taxon>Bacteria</taxon>
        <taxon>Pseudomonadati</taxon>
        <taxon>Thermodesulfobacteriota</taxon>
        <taxon>Desulfovibrionia</taxon>
        <taxon>Desulfovibrionales</taxon>
        <taxon>Desulfovibrionaceae</taxon>
    </lineage>
</organism>
<accession>A0A1J5NF45</accession>